<dbReference type="AlphaFoldDB" id="A0A7G8BKS2"/>
<dbReference type="EMBL" id="CP060394">
    <property type="protein sequence ID" value="QNI33142.1"/>
    <property type="molecule type" value="Genomic_DNA"/>
</dbReference>
<dbReference type="InterPro" id="IPR036396">
    <property type="entry name" value="Cyt_P450_sf"/>
</dbReference>
<dbReference type="Proteomes" id="UP000515312">
    <property type="component" value="Chromosome"/>
</dbReference>
<dbReference type="KEGG" id="adin:H7849_03980"/>
<sequence length="458" mass="52136">MPVVSRFRSFADSRALARNPVRVLSKYTAGLGDTFRFYIGGLKEAIVTTDPSVIQHVLKTNAENYQKSEIQVKRMGHFLGKGLLTTHGEAWRTQRRLIQKGFDRKQLDALSSIMQDSLADSLRDFERQIGGGPVDIYTHLMKMTFAMVARSLFGARLKDEDIDLVSHTICTVQEFIVRQTLQPYLNPYFAVSGELRKHEDMRVRADSILMAYIKQRRNQERGQDLLQTLMDARYSDGEGMSDELVLSESMQLLVAGHETSSNGLSWLLYLLSSRPDCLERVRQEFDSVLGEAPLSHADVPKFEFTTQVIQEGLRLYPPFWMIDRMAIADDRVGEVDIPRGSTVIVYVYGAHHAPRYWESPESFEPERFTKANEKLRRPFTYLPFGGGPRGCIGGNYAMLQMLMILSDLLRRYDFQLAPGQTIEARPMVILRPKHGIRMTFTKAIAHDQRFAATPSGRG</sequence>
<evidence type="ECO:0000313" key="10">
    <source>
        <dbReference type="Proteomes" id="UP000515312"/>
    </source>
</evidence>
<keyword evidence="6 8" id="KW-0503">Monooxygenase</keyword>
<reference evidence="9 10" key="1">
    <citation type="submission" date="2020-08" db="EMBL/GenBank/DDBJ databases">
        <title>Edaphobacter telluris sp. nov. and Acidobacterium dinghuensis sp. nov., two acidobacteria isolated from forest soil.</title>
        <authorList>
            <person name="Fu J."/>
            <person name="Qiu L."/>
        </authorList>
    </citation>
    <scope>NUCLEOTIDE SEQUENCE [LARGE SCALE GENOMIC DNA]</scope>
    <source>
        <strain evidence="9">4Y35</strain>
    </source>
</reference>
<dbReference type="PANTHER" id="PTHR24291:SF50">
    <property type="entry name" value="BIFUNCTIONAL ALBAFLAVENONE MONOOXYGENASE_TERPENE SYNTHASE"/>
    <property type="match status" value="1"/>
</dbReference>
<evidence type="ECO:0000256" key="8">
    <source>
        <dbReference type="RuleBase" id="RU000461"/>
    </source>
</evidence>
<keyword evidence="4 8" id="KW-0560">Oxidoreductase</keyword>
<dbReference type="InterPro" id="IPR050196">
    <property type="entry name" value="Cytochrome_P450_Monoox"/>
</dbReference>
<comment type="cofactor">
    <cofactor evidence="7">
        <name>heme</name>
        <dbReference type="ChEBI" id="CHEBI:30413"/>
    </cofactor>
</comment>
<dbReference type="Pfam" id="PF00067">
    <property type="entry name" value="p450"/>
    <property type="match status" value="1"/>
</dbReference>
<organism evidence="9 10">
    <name type="scientific">Alloacidobacterium dinghuense</name>
    <dbReference type="NCBI Taxonomy" id="2763107"/>
    <lineage>
        <taxon>Bacteria</taxon>
        <taxon>Pseudomonadati</taxon>
        <taxon>Acidobacteriota</taxon>
        <taxon>Terriglobia</taxon>
        <taxon>Terriglobales</taxon>
        <taxon>Acidobacteriaceae</taxon>
        <taxon>Alloacidobacterium</taxon>
    </lineage>
</organism>
<dbReference type="InterPro" id="IPR017972">
    <property type="entry name" value="Cyt_P450_CS"/>
</dbReference>
<keyword evidence="5 7" id="KW-0408">Iron</keyword>
<dbReference type="PANTHER" id="PTHR24291">
    <property type="entry name" value="CYTOCHROME P450 FAMILY 4"/>
    <property type="match status" value="1"/>
</dbReference>
<dbReference type="SUPFAM" id="SSF48264">
    <property type="entry name" value="Cytochrome P450"/>
    <property type="match status" value="1"/>
</dbReference>
<dbReference type="GO" id="GO:0016705">
    <property type="term" value="F:oxidoreductase activity, acting on paired donors, with incorporation or reduction of molecular oxygen"/>
    <property type="evidence" value="ECO:0007669"/>
    <property type="project" value="InterPro"/>
</dbReference>
<dbReference type="InterPro" id="IPR002401">
    <property type="entry name" value="Cyt_P450_E_grp-I"/>
</dbReference>
<evidence type="ECO:0000256" key="2">
    <source>
        <dbReference type="ARBA" id="ARBA00022617"/>
    </source>
</evidence>
<dbReference type="PRINTS" id="PR00463">
    <property type="entry name" value="EP450I"/>
</dbReference>
<proteinExistence type="inferred from homology"/>
<dbReference type="Gene3D" id="1.10.630.10">
    <property type="entry name" value="Cytochrome P450"/>
    <property type="match status" value="1"/>
</dbReference>
<keyword evidence="3 7" id="KW-0479">Metal-binding</keyword>
<evidence type="ECO:0000256" key="7">
    <source>
        <dbReference type="PIRSR" id="PIRSR602401-1"/>
    </source>
</evidence>
<accession>A0A7G8BKS2</accession>
<comment type="similarity">
    <text evidence="1 8">Belongs to the cytochrome P450 family.</text>
</comment>
<dbReference type="GO" id="GO:0005506">
    <property type="term" value="F:iron ion binding"/>
    <property type="evidence" value="ECO:0007669"/>
    <property type="project" value="InterPro"/>
</dbReference>
<protein>
    <submittedName>
        <fullName evidence="9">Cytochrome P450</fullName>
    </submittedName>
</protein>
<evidence type="ECO:0000256" key="3">
    <source>
        <dbReference type="ARBA" id="ARBA00022723"/>
    </source>
</evidence>
<name>A0A7G8BKS2_9BACT</name>
<feature type="binding site" description="axial binding residue" evidence="7">
    <location>
        <position position="391"/>
    </location>
    <ligand>
        <name>heme</name>
        <dbReference type="ChEBI" id="CHEBI:30413"/>
    </ligand>
    <ligandPart>
        <name>Fe</name>
        <dbReference type="ChEBI" id="CHEBI:18248"/>
    </ligandPart>
</feature>
<evidence type="ECO:0000256" key="5">
    <source>
        <dbReference type="ARBA" id="ARBA00023004"/>
    </source>
</evidence>
<dbReference type="PROSITE" id="PS00086">
    <property type="entry name" value="CYTOCHROME_P450"/>
    <property type="match status" value="1"/>
</dbReference>
<dbReference type="GO" id="GO:0020037">
    <property type="term" value="F:heme binding"/>
    <property type="evidence" value="ECO:0007669"/>
    <property type="project" value="InterPro"/>
</dbReference>
<evidence type="ECO:0000256" key="4">
    <source>
        <dbReference type="ARBA" id="ARBA00023002"/>
    </source>
</evidence>
<evidence type="ECO:0000256" key="6">
    <source>
        <dbReference type="ARBA" id="ARBA00023033"/>
    </source>
</evidence>
<gene>
    <name evidence="9" type="ORF">H7849_03980</name>
</gene>
<evidence type="ECO:0000256" key="1">
    <source>
        <dbReference type="ARBA" id="ARBA00010617"/>
    </source>
</evidence>
<keyword evidence="10" id="KW-1185">Reference proteome</keyword>
<dbReference type="RefSeq" id="WP_186744321.1">
    <property type="nucleotide sequence ID" value="NZ_CP060394.1"/>
</dbReference>
<dbReference type="GO" id="GO:0004497">
    <property type="term" value="F:monooxygenase activity"/>
    <property type="evidence" value="ECO:0007669"/>
    <property type="project" value="UniProtKB-KW"/>
</dbReference>
<evidence type="ECO:0000313" key="9">
    <source>
        <dbReference type="EMBL" id="QNI33142.1"/>
    </source>
</evidence>
<dbReference type="PRINTS" id="PR00385">
    <property type="entry name" value="P450"/>
</dbReference>
<keyword evidence="2 7" id="KW-0349">Heme</keyword>
<dbReference type="InterPro" id="IPR001128">
    <property type="entry name" value="Cyt_P450"/>
</dbReference>